<evidence type="ECO:0000256" key="12">
    <source>
        <dbReference type="RuleBase" id="RU003357"/>
    </source>
</evidence>
<comment type="similarity">
    <text evidence="11 12">Belongs to the TonB-dependent receptor family.</text>
</comment>
<keyword evidence="9 11" id="KW-0472">Membrane</keyword>
<dbReference type="PROSITE" id="PS52016">
    <property type="entry name" value="TONB_DEPENDENT_REC_3"/>
    <property type="match status" value="1"/>
</dbReference>
<keyword evidence="4" id="KW-0410">Iron transport</keyword>
<dbReference type="Gene3D" id="2.170.130.10">
    <property type="entry name" value="TonB-dependent receptor, plug domain"/>
    <property type="match status" value="1"/>
</dbReference>
<evidence type="ECO:0000256" key="5">
    <source>
        <dbReference type="ARBA" id="ARBA00022692"/>
    </source>
</evidence>
<evidence type="ECO:0000256" key="9">
    <source>
        <dbReference type="ARBA" id="ARBA00023136"/>
    </source>
</evidence>
<evidence type="ECO:0000256" key="10">
    <source>
        <dbReference type="ARBA" id="ARBA00023237"/>
    </source>
</evidence>
<keyword evidence="3 11" id="KW-1134">Transmembrane beta strand</keyword>
<feature type="domain" description="TonB-dependent receptor plug" evidence="15">
    <location>
        <begin position="117"/>
        <end position="223"/>
    </location>
</feature>
<name>A0ABP8NU21_9BACT</name>
<evidence type="ECO:0000259" key="15">
    <source>
        <dbReference type="Pfam" id="PF07715"/>
    </source>
</evidence>
<dbReference type="InterPro" id="IPR000531">
    <property type="entry name" value="Beta-barrel_TonB"/>
</dbReference>
<dbReference type="InterPro" id="IPR008969">
    <property type="entry name" value="CarboxyPept-like_regulatory"/>
</dbReference>
<evidence type="ECO:0000256" key="2">
    <source>
        <dbReference type="ARBA" id="ARBA00022448"/>
    </source>
</evidence>
<dbReference type="Pfam" id="PF13715">
    <property type="entry name" value="CarbopepD_reg_2"/>
    <property type="match status" value="1"/>
</dbReference>
<dbReference type="Gene3D" id="2.40.170.20">
    <property type="entry name" value="TonB-dependent receptor, beta-barrel domain"/>
    <property type="match status" value="1"/>
</dbReference>
<evidence type="ECO:0000256" key="1">
    <source>
        <dbReference type="ARBA" id="ARBA00004571"/>
    </source>
</evidence>
<keyword evidence="16" id="KW-0675">Receptor</keyword>
<dbReference type="Gene3D" id="2.60.40.1120">
    <property type="entry name" value="Carboxypeptidase-like, regulatory domain"/>
    <property type="match status" value="1"/>
</dbReference>
<feature type="domain" description="TonB-dependent receptor-like beta-barrel" evidence="14">
    <location>
        <begin position="295"/>
        <end position="750"/>
    </location>
</feature>
<dbReference type="InterPro" id="IPR039426">
    <property type="entry name" value="TonB-dep_rcpt-like"/>
</dbReference>
<evidence type="ECO:0000256" key="4">
    <source>
        <dbReference type="ARBA" id="ARBA00022496"/>
    </source>
</evidence>
<evidence type="ECO:0000256" key="8">
    <source>
        <dbReference type="ARBA" id="ARBA00023077"/>
    </source>
</evidence>
<keyword evidence="8 12" id="KW-0798">TonB box</keyword>
<feature type="signal peptide" evidence="13">
    <location>
        <begin position="1"/>
        <end position="21"/>
    </location>
</feature>
<dbReference type="EMBL" id="BAABHD010000084">
    <property type="protein sequence ID" value="GAA4471104.1"/>
    <property type="molecule type" value="Genomic_DNA"/>
</dbReference>
<dbReference type="InterPro" id="IPR036942">
    <property type="entry name" value="Beta-barrel_TonB_sf"/>
</dbReference>
<accession>A0ABP8NU21</accession>
<feature type="chain" id="PRO_5046027179" evidence="13">
    <location>
        <begin position="22"/>
        <end position="791"/>
    </location>
</feature>
<keyword evidence="2 11" id="KW-0813">Transport</keyword>
<comment type="subcellular location">
    <subcellularLocation>
        <location evidence="1 11">Cell outer membrane</location>
        <topology evidence="1 11">Multi-pass membrane protein</topology>
    </subcellularLocation>
</comment>
<comment type="caution">
    <text evidence="16">The sequence shown here is derived from an EMBL/GenBank/DDBJ whole genome shotgun (WGS) entry which is preliminary data.</text>
</comment>
<dbReference type="InterPro" id="IPR037066">
    <property type="entry name" value="Plug_dom_sf"/>
</dbReference>
<keyword evidence="5 11" id="KW-0812">Transmembrane</keyword>
<evidence type="ECO:0000256" key="13">
    <source>
        <dbReference type="SAM" id="SignalP"/>
    </source>
</evidence>
<dbReference type="InterPro" id="IPR012910">
    <property type="entry name" value="Plug_dom"/>
</dbReference>
<keyword evidence="7" id="KW-0406">Ion transport</keyword>
<evidence type="ECO:0000256" key="7">
    <source>
        <dbReference type="ARBA" id="ARBA00023065"/>
    </source>
</evidence>
<reference evidence="17" key="1">
    <citation type="journal article" date="2019" name="Int. J. Syst. Evol. Microbiol.">
        <title>The Global Catalogue of Microorganisms (GCM) 10K type strain sequencing project: providing services to taxonomists for standard genome sequencing and annotation.</title>
        <authorList>
            <consortium name="The Broad Institute Genomics Platform"/>
            <consortium name="The Broad Institute Genome Sequencing Center for Infectious Disease"/>
            <person name="Wu L."/>
            <person name="Ma J."/>
        </authorList>
    </citation>
    <scope>NUCLEOTIDE SEQUENCE [LARGE SCALE GENOMIC DNA]</scope>
    <source>
        <strain evidence="17">JCM 17927</strain>
    </source>
</reference>
<evidence type="ECO:0000256" key="3">
    <source>
        <dbReference type="ARBA" id="ARBA00022452"/>
    </source>
</evidence>
<dbReference type="Proteomes" id="UP001501175">
    <property type="component" value="Unassembled WGS sequence"/>
</dbReference>
<evidence type="ECO:0000313" key="17">
    <source>
        <dbReference type="Proteomes" id="UP001501175"/>
    </source>
</evidence>
<keyword evidence="10 11" id="KW-0998">Cell outer membrane</keyword>
<evidence type="ECO:0000256" key="6">
    <source>
        <dbReference type="ARBA" id="ARBA00023004"/>
    </source>
</evidence>
<proteinExistence type="inferred from homology"/>
<dbReference type="Pfam" id="PF07715">
    <property type="entry name" value="Plug"/>
    <property type="match status" value="1"/>
</dbReference>
<sequence>MKAFYYAVLVAGLCLAGPAMAQQIHYQGKVLDAQTKEPLAGAVVRVPGTTTGTTTNALGEFQMQCANACQCFQVSSIGYAEQTVNAADSKLTVSLQPKVEDLQTIVVTASREAQSRTEAPVAIARLSPTLIQDTKPTNLYEVINKTPGVVMANLGNEQHTMGIRQPFGTNAYYLYLEDGVPVRPMGVFNHNALIEMNVLAVSSIEVVKGPASSLYGPEAVGGAINLITHKPTAVPVFRLGVQGDQWGYKRVQFGTGGMVTKRLGVYAGGFLARQRNSWQTRSDFDKVSFNGRADYALSDHTRLIGTLAYNNYDSQTGGNVDSVAFYNRQYTSTTDFTYRKVYALRSRLTLEHSWSENSESFVTVFYRDNSIKQNPNYAIRWKSGATTATGEINDNRFYSYGVIAQHSQRFALMDSRLLAGATFDYSPTTYYAYQTELEAKLRPDKKTVAQYIQIRESPNQYLSRYDARIHNAALYTQYDFAPATNLRVSLGARYDRMSFGYTNFLDNTSGTKAYQQLTPKLGLTYDLGRGRGLYANLSRGFSPPGLTAVFRKNPAALPGTDPFYYNLQPARFDNMEVGGWASLLDRKVYIDWAVYRMTGRNELLNIRQADNSFDYQSAGRTLHQGIEYSLTYKPTTEWFFRFGGTNATHRFVDFAISNRQTDAVRNVSGYDMPQAPRWVANTEVTYKPRWAKGLRSSVEWQRMSPWYQNQINTVRYEDRGAFGAKGVSVLNVRAGYEWKGLEVFANVLNLTNELYANVASRCNNPTDRTTFTPAAPRTITLGVQYQLSGKK</sequence>
<dbReference type="RefSeq" id="WP_345250400.1">
    <property type="nucleotide sequence ID" value="NZ_BAABHD010000084.1"/>
</dbReference>
<dbReference type="PANTHER" id="PTHR32552:SF81">
    <property type="entry name" value="TONB-DEPENDENT OUTER MEMBRANE RECEPTOR"/>
    <property type="match status" value="1"/>
</dbReference>
<evidence type="ECO:0000256" key="11">
    <source>
        <dbReference type="PROSITE-ProRule" id="PRU01360"/>
    </source>
</evidence>
<keyword evidence="13" id="KW-0732">Signal</keyword>
<dbReference type="CDD" id="cd01347">
    <property type="entry name" value="ligand_gated_channel"/>
    <property type="match status" value="1"/>
</dbReference>
<keyword evidence="6" id="KW-0408">Iron</keyword>
<dbReference type="SUPFAM" id="SSF49464">
    <property type="entry name" value="Carboxypeptidase regulatory domain-like"/>
    <property type="match status" value="1"/>
</dbReference>
<dbReference type="Pfam" id="PF00593">
    <property type="entry name" value="TonB_dep_Rec_b-barrel"/>
    <property type="match status" value="1"/>
</dbReference>
<dbReference type="PANTHER" id="PTHR32552">
    <property type="entry name" value="FERRICHROME IRON RECEPTOR-RELATED"/>
    <property type="match status" value="1"/>
</dbReference>
<evidence type="ECO:0000259" key="14">
    <source>
        <dbReference type="Pfam" id="PF00593"/>
    </source>
</evidence>
<organism evidence="16 17">
    <name type="scientific">Nibrella saemangeumensis</name>
    <dbReference type="NCBI Taxonomy" id="1084526"/>
    <lineage>
        <taxon>Bacteria</taxon>
        <taxon>Pseudomonadati</taxon>
        <taxon>Bacteroidota</taxon>
        <taxon>Cytophagia</taxon>
        <taxon>Cytophagales</taxon>
        <taxon>Spirosomataceae</taxon>
        <taxon>Nibrella</taxon>
    </lineage>
</organism>
<gene>
    <name evidence="16" type="ORF">GCM10023189_60990</name>
</gene>
<protein>
    <submittedName>
        <fullName evidence="16">TonB-dependent receptor</fullName>
    </submittedName>
</protein>
<keyword evidence="17" id="KW-1185">Reference proteome</keyword>
<evidence type="ECO:0000313" key="16">
    <source>
        <dbReference type="EMBL" id="GAA4471104.1"/>
    </source>
</evidence>
<dbReference type="SUPFAM" id="SSF56935">
    <property type="entry name" value="Porins"/>
    <property type="match status" value="1"/>
</dbReference>